<reference evidence="4 5" key="1">
    <citation type="journal article" date="2012" name="BMC Genomics">
        <title>Sequencing the genome of Marssonina brunnea reveals fungus-poplar co-evolution.</title>
        <authorList>
            <person name="Zhu S."/>
            <person name="Cao Y.-Z."/>
            <person name="Jiang C."/>
            <person name="Tan B.-Y."/>
            <person name="Wang Z."/>
            <person name="Feng S."/>
            <person name="Zhang L."/>
            <person name="Su X.-H."/>
            <person name="Brejova B."/>
            <person name="Vinar T."/>
            <person name="Xu M."/>
            <person name="Wang M.-X."/>
            <person name="Zhang S.-G."/>
            <person name="Huang M.-R."/>
            <person name="Wu R."/>
            <person name="Zhou Y."/>
        </authorList>
    </citation>
    <scope>NUCLEOTIDE SEQUENCE [LARGE SCALE GENOMIC DNA]</scope>
    <source>
        <strain evidence="4 5">MB_m1</strain>
    </source>
</reference>
<dbReference type="eggNOG" id="ENOG502RYMZ">
    <property type="taxonomic scope" value="Eukaryota"/>
</dbReference>
<dbReference type="InterPro" id="IPR050879">
    <property type="entry name" value="Acyltransferase_3"/>
</dbReference>
<evidence type="ECO:0000313" key="5">
    <source>
        <dbReference type="Proteomes" id="UP000006753"/>
    </source>
</evidence>
<feature type="transmembrane region" description="Helical" evidence="2">
    <location>
        <begin position="98"/>
        <end position="120"/>
    </location>
</feature>
<keyword evidence="2" id="KW-0472">Membrane</keyword>
<dbReference type="Proteomes" id="UP000006753">
    <property type="component" value="Unassembled WGS sequence"/>
</dbReference>
<sequence length="597" mass="67000">MDDDRAKEEVSLLSEFYTDDGDHHTQSPPTPPPDFDIKNEEGELTRSQTTVGSVKYLLGQIILLIKTALLSLVPSFIPRYGSTAREPLSDRRLSPTAYLDGLRGIACFAVFLVHFVHNWFPGLNHTYGASPADNHIFQMPIIRVIMGGEAAVSTFFVISGYALSYRALSKIQEGNKVESLDVLSSSTFRRCMRIYLPCGVNTFICMLLQYNGLFTPDPLKWNTIPPQLPTFLAQLQDWWSHQMVLMYPFHDVESGPYSPPYNGHMWTILLEIRGSFVVYGTVLAVSKLTPFWRAACLFAFDSYLWYMAKWDLFLFVSGIILANLDIPRHVAAKRGNLPPAVPEGEVYLPTHEPGMVQMTIETPKHHHFLSKVMQFKQKNSAGFHQVTGPIFLVVRMFAPYILFIVALWLLSVPHVPFGNDFLFSFVPARYATIHAFFGKENAAIRIIGSVMLAFCLSLSPASPPRSDAPESDEAPPPPSLFSRVLASCRNFNLQWLFTNAFSQYLGRVSFGFYLMHGPVLFCIGTKILTPAANAWNANHDDRAYQLSFAKAVVVNTICVFFAADWFARVVDERSVRWASAVARFMSRKAKTVAASGS</sequence>
<dbReference type="GeneID" id="18760386"/>
<dbReference type="PANTHER" id="PTHR23028:SF134">
    <property type="entry name" value="PUTATIVE (AFU_ORTHOLOGUE AFUA_4G08520)-RELATED"/>
    <property type="match status" value="1"/>
</dbReference>
<dbReference type="RefSeq" id="XP_007292340.1">
    <property type="nucleotide sequence ID" value="XM_007292278.1"/>
</dbReference>
<evidence type="ECO:0000256" key="1">
    <source>
        <dbReference type="SAM" id="MobiDB-lite"/>
    </source>
</evidence>
<evidence type="ECO:0000259" key="3">
    <source>
        <dbReference type="Pfam" id="PF01757"/>
    </source>
</evidence>
<feature type="domain" description="Acyltransferase 3" evidence="3">
    <location>
        <begin position="97"/>
        <end position="322"/>
    </location>
</feature>
<dbReference type="InterPro" id="IPR002656">
    <property type="entry name" value="Acyl_transf_3_dom"/>
</dbReference>
<dbReference type="OMA" id="YHIISAF"/>
<dbReference type="HOGENOM" id="CLU_005679_13_3_1"/>
<name>K1WIX5_MARBU</name>
<accession>K1WIX5</accession>
<keyword evidence="2" id="KW-1133">Transmembrane helix</keyword>
<evidence type="ECO:0000256" key="2">
    <source>
        <dbReference type="SAM" id="Phobius"/>
    </source>
</evidence>
<gene>
    <name evidence="4" type="ORF">MBM_04451</name>
</gene>
<feature type="region of interest" description="Disordered" evidence="1">
    <location>
        <begin position="15"/>
        <end position="39"/>
    </location>
</feature>
<dbReference type="KEGG" id="mbe:MBM_04451"/>
<dbReference type="PANTHER" id="PTHR23028">
    <property type="entry name" value="ACETYLTRANSFERASE"/>
    <property type="match status" value="1"/>
</dbReference>
<dbReference type="EMBL" id="JH921436">
    <property type="protein sequence ID" value="EKD17590.1"/>
    <property type="molecule type" value="Genomic_DNA"/>
</dbReference>
<dbReference type="Pfam" id="PF01757">
    <property type="entry name" value="Acyl_transf_3"/>
    <property type="match status" value="1"/>
</dbReference>
<dbReference type="OrthoDB" id="5819582at2759"/>
<keyword evidence="2" id="KW-0812">Transmembrane</keyword>
<organism evidence="4 5">
    <name type="scientific">Marssonina brunnea f. sp. multigermtubi (strain MB_m1)</name>
    <name type="common">Marssonina leaf spot fungus</name>
    <dbReference type="NCBI Taxonomy" id="1072389"/>
    <lineage>
        <taxon>Eukaryota</taxon>
        <taxon>Fungi</taxon>
        <taxon>Dikarya</taxon>
        <taxon>Ascomycota</taxon>
        <taxon>Pezizomycotina</taxon>
        <taxon>Leotiomycetes</taxon>
        <taxon>Helotiales</taxon>
        <taxon>Drepanopezizaceae</taxon>
        <taxon>Drepanopeziza</taxon>
    </lineage>
</organism>
<proteinExistence type="predicted"/>
<feature type="transmembrane region" description="Helical" evidence="2">
    <location>
        <begin position="56"/>
        <end position="77"/>
    </location>
</feature>
<feature type="transmembrane region" description="Helical" evidence="2">
    <location>
        <begin position="194"/>
        <end position="213"/>
    </location>
</feature>
<keyword evidence="5" id="KW-1185">Reference proteome</keyword>
<evidence type="ECO:0000313" key="4">
    <source>
        <dbReference type="EMBL" id="EKD17590.1"/>
    </source>
</evidence>
<dbReference type="InParanoid" id="K1WIX5"/>
<feature type="transmembrane region" description="Helical" evidence="2">
    <location>
        <begin position="303"/>
        <end position="324"/>
    </location>
</feature>
<protein>
    <recommendedName>
        <fullName evidence="3">Acyltransferase 3 domain-containing protein</fullName>
    </recommendedName>
</protein>
<feature type="transmembrane region" description="Helical" evidence="2">
    <location>
        <begin position="386"/>
        <end position="409"/>
    </location>
</feature>
<dbReference type="GO" id="GO:0016747">
    <property type="term" value="F:acyltransferase activity, transferring groups other than amino-acyl groups"/>
    <property type="evidence" value="ECO:0007669"/>
    <property type="project" value="InterPro"/>
</dbReference>
<feature type="transmembrane region" description="Helical" evidence="2">
    <location>
        <begin position="140"/>
        <end position="163"/>
    </location>
</feature>
<dbReference type="AlphaFoldDB" id="K1WIX5"/>